<dbReference type="EMBL" id="VFOP01000001">
    <property type="protein sequence ID" value="TQL52424.1"/>
    <property type="molecule type" value="Genomic_DNA"/>
</dbReference>
<keyword evidence="16" id="KW-0175">Coiled coil</keyword>
<feature type="transmembrane region" description="Helical" evidence="17">
    <location>
        <begin position="113"/>
        <end position="131"/>
    </location>
</feature>
<dbReference type="CDD" id="cd16917">
    <property type="entry name" value="HATPase_UhpB-NarQ-NarX-like"/>
    <property type="match status" value="1"/>
</dbReference>
<dbReference type="PRINTS" id="PR00344">
    <property type="entry name" value="BCTRLSENSOR"/>
</dbReference>
<dbReference type="InterPro" id="IPR004358">
    <property type="entry name" value="Sig_transdc_His_kin-like_C"/>
</dbReference>
<evidence type="ECO:0000256" key="17">
    <source>
        <dbReference type="SAM" id="Phobius"/>
    </source>
</evidence>
<evidence type="ECO:0000259" key="18">
    <source>
        <dbReference type="PROSITE" id="PS50109"/>
    </source>
</evidence>
<feature type="transmembrane region" description="Helical" evidence="17">
    <location>
        <begin position="49"/>
        <end position="68"/>
    </location>
</feature>
<keyword evidence="20" id="KW-1185">Reference proteome</keyword>
<keyword evidence="7" id="KW-0963">Cytoplasm</keyword>
<dbReference type="PANTHER" id="PTHR24421">
    <property type="entry name" value="NITRATE/NITRITE SENSOR PROTEIN NARX-RELATED"/>
    <property type="match status" value="1"/>
</dbReference>
<dbReference type="AlphaFoldDB" id="A0A542YWS4"/>
<dbReference type="InterPro" id="IPR003594">
    <property type="entry name" value="HATPase_dom"/>
</dbReference>
<dbReference type="Gene3D" id="3.30.565.10">
    <property type="entry name" value="Histidine kinase-like ATPase, C-terminal domain"/>
    <property type="match status" value="1"/>
</dbReference>
<feature type="transmembrane region" description="Helical" evidence="17">
    <location>
        <begin position="16"/>
        <end position="37"/>
    </location>
</feature>
<evidence type="ECO:0000256" key="10">
    <source>
        <dbReference type="ARBA" id="ARBA00022777"/>
    </source>
</evidence>
<evidence type="ECO:0000256" key="6">
    <source>
        <dbReference type="ARBA" id="ARBA00022485"/>
    </source>
</evidence>
<dbReference type="GO" id="GO:0046872">
    <property type="term" value="F:metal ion binding"/>
    <property type="evidence" value="ECO:0007669"/>
    <property type="project" value="UniProtKB-KW"/>
</dbReference>
<dbReference type="Pfam" id="PF02518">
    <property type="entry name" value="HATPase_c"/>
    <property type="match status" value="1"/>
</dbReference>
<feature type="transmembrane region" description="Helical" evidence="17">
    <location>
        <begin position="74"/>
        <end position="101"/>
    </location>
</feature>
<keyword evidence="17" id="KW-0472">Membrane</keyword>
<keyword evidence="13" id="KW-0411">Iron-sulfur</keyword>
<dbReference type="OrthoDB" id="144293at2"/>
<feature type="coiled-coil region" evidence="16">
    <location>
        <begin position="172"/>
        <end position="199"/>
    </location>
</feature>
<dbReference type="GO" id="GO:0005737">
    <property type="term" value="C:cytoplasm"/>
    <property type="evidence" value="ECO:0007669"/>
    <property type="project" value="UniProtKB-SubCell"/>
</dbReference>
<evidence type="ECO:0000256" key="5">
    <source>
        <dbReference type="ARBA" id="ARBA00017322"/>
    </source>
</evidence>
<evidence type="ECO:0000313" key="19">
    <source>
        <dbReference type="EMBL" id="TQL52424.1"/>
    </source>
</evidence>
<evidence type="ECO:0000256" key="14">
    <source>
        <dbReference type="ARBA" id="ARBA00024827"/>
    </source>
</evidence>
<accession>A0A542YWS4</accession>
<dbReference type="InterPro" id="IPR050482">
    <property type="entry name" value="Sensor_HK_TwoCompSys"/>
</dbReference>
<reference evidence="19 20" key="1">
    <citation type="submission" date="2019-06" db="EMBL/GenBank/DDBJ databases">
        <title>Sequencing the genomes of 1000 actinobacteria strains.</title>
        <authorList>
            <person name="Klenk H.-P."/>
        </authorList>
    </citation>
    <scope>NUCLEOTIDE SEQUENCE [LARGE SCALE GENOMIC DNA]</scope>
    <source>
        <strain evidence="19 20">DSM 12335</strain>
    </source>
</reference>
<dbReference type="InterPro" id="IPR036890">
    <property type="entry name" value="HATPase_C_sf"/>
</dbReference>
<dbReference type="PROSITE" id="PS50109">
    <property type="entry name" value="HIS_KIN"/>
    <property type="match status" value="1"/>
</dbReference>
<evidence type="ECO:0000256" key="8">
    <source>
        <dbReference type="ARBA" id="ARBA00022679"/>
    </source>
</evidence>
<evidence type="ECO:0000256" key="12">
    <source>
        <dbReference type="ARBA" id="ARBA00023012"/>
    </source>
</evidence>
<keyword evidence="10 19" id="KW-0418">Kinase</keyword>
<evidence type="ECO:0000256" key="1">
    <source>
        <dbReference type="ARBA" id="ARBA00000085"/>
    </source>
</evidence>
<keyword evidence="9" id="KW-0479">Metal-binding</keyword>
<keyword evidence="11" id="KW-0408">Iron</keyword>
<sequence length="407" mass="42640">MTTSAVQPSPHPAAGAARLLATGSHALFLVLLAIGTWRAVATGTAYPPLAVLVPVTLAVYAVGALRPVRRSGPWWLVLLTICWGGLLLVSTEFVWVAFSLWLLCVHVLGLRWALPYAVAVLAAVVAAQLTVGAHPAAVVGPAIGCVVAVGIGWGAQLLTREARERQQLVDRLVSTQAEMVELHDDLARTQREAGALTERTRLSRDIHDTLAQGFSSILLLSRAGAEQQDPARLRELLGQIEATAAENLAESRAVVRALTPAQLDVGLAASLGRLLARLEQETGLDTRLEVDGEVAVLSTTEEVALLRVAQSALANVRAHAAARTVAVTLTNAGDTVRLDVLDDGVGFDVAAWSAGRLAAGGGGYGLRAMRDRLRDLGGGLEVESVPGDGTALAAHLPLRGPQQGRTP</sequence>
<keyword evidence="17" id="KW-1133">Transmembrane helix</keyword>
<comment type="catalytic activity">
    <reaction evidence="1">
        <text>ATP + protein L-histidine = ADP + protein N-phospho-L-histidine.</text>
        <dbReference type="EC" id="2.7.13.3"/>
    </reaction>
</comment>
<dbReference type="InterPro" id="IPR011712">
    <property type="entry name" value="Sig_transdc_His_kin_sub3_dim/P"/>
</dbReference>
<keyword evidence="12" id="KW-0902">Two-component regulatory system</keyword>
<evidence type="ECO:0000256" key="3">
    <source>
        <dbReference type="ARBA" id="ARBA00004496"/>
    </source>
</evidence>
<comment type="subcellular location">
    <subcellularLocation>
        <location evidence="3">Cytoplasm</location>
    </subcellularLocation>
</comment>
<dbReference type="SMART" id="SM00387">
    <property type="entry name" value="HATPase_c"/>
    <property type="match status" value="1"/>
</dbReference>
<evidence type="ECO:0000313" key="20">
    <source>
        <dbReference type="Proteomes" id="UP000319516"/>
    </source>
</evidence>
<keyword evidence="17" id="KW-0812">Transmembrane</keyword>
<feature type="domain" description="Histidine kinase" evidence="18">
    <location>
        <begin position="201"/>
        <end position="400"/>
    </location>
</feature>
<evidence type="ECO:0000256" key="11">
    <source>
        <dbReference type="ARBA" id="ARBA00023004"/>
    </source>
</evidence>
<evidence type="ECO:0000256" key="4">
    <source>
        <dbReference type="ARBA" id="ARBA00012438"/>
    </source>
</evidence>
<dbReference type="GO" id="GO:0016020">
    <property type="term" value="C:membrane"/>
    <property type="evidence" value="ECO:0007669"/>
    <property type="project" value="InterPro"/>
</dbReference>
<dbReference type="GO" id="GO:0051539">
    <property type="term" value="F:4 iron, 4 sulfur cluster binding"/>
    <property type="evidence" value="ECO:0007669"/>
    <property type="project" value="UniProtKB-KW"/>
</dbReference>
<dbReference type="SUPFAM" id="SSF55874">
    <property type="entry name" value="ATPase domain of HSP90 chaperone/DNA topoisomerase II/histidine kinase"/>
    <property type="match status" value="1"/>
</dbReference>
<comment type="cofactor">
    <cofactor evidence="2">
        <name>[4Fe-4S] cluster</name>
        <dbReference type="ChEBI" id="CHEBI:49883"/>
    </cofactor>
</comment>
<name>A0A542YWS4_9MICO</name>
<dbReference type="PIRSF" id="PIRSF037434">
    <property type="entry name" value="STHK_ChrS"/>
    <property type="match status" value="1"/>
</dbReference>
<feature type="transmembrane region" description="Helical" evidence="17">
    <location>
        <begin position="137"/>
        <end position="158"/>
    </location>
</feature>
<dbReference type="EC" id="2.7.13.3" evidence="4"/>
<evidence type="ECO:0000256" key="7">
    <source>
        <dbReference type="ARBA" id="ARBA00022490"/>
    </source>
</evidence>
<comment type="caution">
    <text evidence="19">The sequence shown here is derived from an EMBL/GenBank/DDBJ whole genome shotgun (WGS) entry which is preliminary data.</text>
</comment>
<keyword evidence="8" id="KW-0808">Transferase</keyword>
<evidence type="ECO:0000256" key="9">
    <source>
        <dbReference type="ARBA" id="ARBA00022723"/>
    </source>
</evidence>
<evidence type="ECO:0000256" key="15">
    <source>
        <dbReference type="ARBA" id="ARBA00030800"/>
    </source>
</evidence>
<evidence type="ECO:0000256" key="2">
    <source>
        <dbReference type="ARBA" id="ARBA00001966"/>
    </source>
</evidence>
<dbReference type="InterPro" id="IPR017205">
    <property type="entry name" value="Sig_transdc_His_kinase_ChrS"/>
</dbReference>
<organism evidence="19 20">
    <name type="scientific">Ornithinicoccus hortensis</name>
    <dbReference type="NCBI Taxonomy" id="82346"/>
    <lineage>
        <taxon>Bacteria</taxon>
        <taxon>Bacillati</taxon>
        <taxon>Actinomycetota</taxon>
        <taxon>Actinomycetes</taxon>
        <taxon>Micrococcales</taxon>
        <taxon>Intrasporangiaceae</taxon>
        <taxon>Ornithinicoccus</taxon>
    </lineage>
</organism>
<dbReference type="InterPro" id="IPR005467">
    <property type="entry name" value="His_kinase_dom"/>
</dbReference>
<proteinExistence type="predicted"/>
<dbReference type="GO" id="GO:0000155">
    <property type="term" value="F:phosphorelay sensor kinase activity"/>
    <property type="evidence" value="ECO:0007669"/>
    <property type="project" value="InterPro"/>
</dbReference>
<evidence type="ECO:0000256" key="16">
    <source>
        <dbReference type="SAM" id="Coils"/>
    </source>
</evidence>
<dbReference type="Pfam" id="PF07730">
    <property type="entry name" value="HisKA_3"/>
    <property type="match status" value="1"/>
</dbReference>
<keyword evidence="6" id="KW-0004">4Fe-4S</keyword>
<evidence type="ECO:0000256" key="13">
    <source>
        <dbReference type="ARBA" id="ARBA00023014"/>
    </source>
</evidence>
<dbReference type="Gene3D" id="1.20.5.1930">
    <property type="match status" value="1"/>
</dbReference>
<dbReference type="Proteomes" id="UP000319516">
    <property type="component" value="Unassembled WGS sequence"/>
</dbReference>
<dbReference type="GO" id="GO:0046983">
    <property type="term" value="F:protein dimerization activity"/>
    <property type="evidence" value="ECO:0007669"/>
    <property type="project" value="InterPro"/>
</dbReference>
<comment type="function">
    <text evidence="14">Member of the two-component regulatory system NreB/NreC involved in the control of dissimilatory nitrate/nitrite reduction in response to oxygen. NreB functions as a direct oxygen sensor histidine kinase which is autophosphorylated, in the absence of oxygen, probably at the conserved histidine residue, and transfers its phosphate group probably to a conserved aspartate residue of NreC. NreB/NreC activates the expression of the nitrate (narGHJI) and nitrite (nir) reductase operons, as well as the putative nitrate transporter gene narT.</text>
</comment>
<dbReference type="RefSeq" id="WP_141786301.1">
    <property type="nucleotide sequence ID" value="NZ_BAAAIK010000001.1"/>
</dbReference>
<gene>
    <name evidence="19" type="ORF">FB467_3610</name>
</gene>
<protein>
    <recommendedName>
        <fullName evidence="5">Oxygen sensor histidine kinase NreB</fullName>
        <ecNumber evidence="4">2.7.13.3</ecNumber>
    </recommendedName>
    <alternativeName>
        <fullName evidence="15">Nitrogen regulation protein B</fullName>
    </alternativeName>
</protein>